<gene>
    <name evidence="2" type="ORF">MANT1106_LOCUS8298</name>
</gene>
<reference evidence="2" key="1">
    <citation type="submission" date="2021-01" db="EMBL/GenBank/DDBJ databases">
        <authorList>
            <person name="Corre E."/>
            <person name="Pelletier E."/>
            <person name="Niang G."/>
            <person name="Scheremetjew M."/>
            <person name="Finn R."/>
            <person name="Kale V."/>
            <person name="Holt S."/>
            <person name="Cochrane G."/>
            <person name="Meng A."/>
            <person name="Brown T."/>
            <person name="Cohen L."/>
        </authorList>
    </citation>
    <scope>NUCLEOTIDE SEQUENCE</scope>
    <source>
        <strain evidence="2">SL-175</strain>
    </source>
</reference>
<dbReference type="EMBL" id="HBFC01014132">
    <property type="protein sequence ID" value="CAD8705615.1"/>
    <property type="molecule type" value="Transcribed_RNA"/>
</dbReference>
<dbReference type="AlphaFoldDB" id="A0A7S0X6C2"/>
<protein>
    <submittedName>
        <fullName evidence="2">Uncharacterized protein</fullName>
    </submittedName>
</protein>
<sequence>MSFPSLAGCRALTVTGVATHGRDVSNRSYRIAKHQPRRPHFSSAFRGKQNNVHTAPLRLSLSGQIVGVRATDRDDDAGDGAGGSGGAGDEGADAGDPEVQDAIAEELRIATKLYQAQQVLEDKKAEFIERGEAGKDAMDAEAQVFRDRAGLELGMRASEMDAQFLEMLEETAVARARNEKFTAELAEMVDELDQKASGRYQPAMKPLSPVSALKQDAIDKEVASVDARMRSTLEDTQRKSAFTLILLLLGITGFSMAAEGAWDKAFAISAAMALLGYQAKNEQKNSERK</sequence>
<organism evidence="2">
    <name type="scientific">Mantoniella antarctica</name>
    <dbReference type="NCBI Taxonomy" id="81844"/>
    <lineage>
        <taxon>Eukaryota</taxon>
        <taxon>Viridiplantae</taxon>
        <taxon>Chlorophyta</taxon>
        <taxon>Mamiellophyceae</taxon>
        <taxon>Mamiellales</taxon>
        <taxon>Mamiellaceae</taxon>
        <taxon>Mantoniella</taxon>
    </lineage>
</organism>
<accession>A0A7S0X6C2</accession>
<feature type="region of interest" description="Disordered" evidence="1">
    <location>
        <begin position="71"/>
        <end position="96"/>
    </location>
</feature>
<proteinExistence type="predicted"/>
<feature type="compositionally biased region" description="Gly residues" evidence="1">
    <location>
        <begin position="79"/>
        <end position="89"/>
    </location>
</feature>
<evidence type="ECO:0000256" key="1">
    <source>
        <dbReference type="SAM" id="MobiDB-lite"/>
    </source>
</evidence>
<name>A0A7S0X6C2_9CHLO</name>
<evidence type="ECO:0000313" key="2">
    <source>
        <dbReference type="EMBL" id="CAD8705615.1"/>
    </source>
</evidence>